<protein>
    <submittedName>
        <fullName evidence="5">Glucose-1-phosphate adenylyltransferase</fullName>
    </submittedName>
</protein>
<dbReference type="NCBIfam" id="TIGR02092">
    <property type="entry name" value="glgD"/>
    <property type="match status" value="1"/>
</dbReference>
<evidence type="ECO:0000256" key="1">
    <source>
        <dbReference type="ARBA" id="ARBA00010443"/>
    </source>
</evidence>
<dbReference type="AlphaFoldDB" id="A0A2V3WDW7"/>
<sequence>MKKAVGIIVNSSNQLDLDELIQYRSIHTIPFGGKYRLIDFPLSNLVNMTADLYVGVMGSYNYRSLVDHLKQGQDWNLSRKSNDLLILQGDRSAKIGRVSRISIQDFIDNSAFFHKLPDTVEHIVISGTNVIANIDMKHVIETHEGNDADVTMLYKHDYQGMIMNKEVHLDLEEGKVIDIFENHERETSGDLFIDTLVIKKNLFMEILDEAKKRGLIDFIDLLKHCLDDCKVMGYAIPGYVKIINSIQSYYEASLELLECDVHRELFKNERKIYTKAKDNHPTVYGKDASVKQAMVASGAVVNGTVEQSIVFRNARIEKGAKIKNSIIMQGAIVEEEAVVVNAILDKNAVVKKGQFITSSTTEPILIKRKEQ</sequence>
<keyword evidence="5" id="KW-0808">Transferase</keyword>
<organism evidence="5 6">
    <name type="scientific">Streptohalobacillus salinus</name>
    <dbReference type="NCBI Taxonomy" id="621096"/>
    <lineage>
        <taxon>Bacteria</taxon>
        <taxon>Bacillati</taxon>
        <taxon>Bacillota</taxon>
        <taxon>Bacilli</taxon>
        <taxon>Bacillales</taxon>
        <taxon>Bacillaceae</taxon>
        <taxon>Streptohalobacillus</taxon>
    </lineage>
</organism>
<keyword evidence="2" id="KW-0320">Glycogen biosynthesis</keyword>
<comment type="caution">
    <text evidence="5">The sequence shown here is derived from an EMBL/GenBank/DDBJ whole genome shotgun (WGS) entry which is preliminary data.</text>
</comment>
<dbReference type="Gene3D" id="2.160.10.10">
    <property type="entry name" value="Hexapeptide repeat proteins"/>
    <property type="match status" value="1"/>
</dbReference>
<dbReference type="SUPFAM" id="SSF53448">
    <property type="entry name" value="Nucleotide-diphospho-sugar transferases"/>
    <property type="match status" value="1"/>
</dbReference>
<dbReference type="SUPFAM" id="SSF51161">
    <property type="entry name" value="Trimeric LpxA-like enzymes"/>
    <property type="match status" value="1"/>
</dbReference>
<feature type="domain" description="Nucleotidyl transferase" evidence="3">
    <location>
        <begin position="28"/>
        <end position="154"/>
    </location>
</feature>
<dbReference type="OrthoDB" id="9801810at2"/>
<dbReference type="Proteomes" id="UP000247922">
    <property type="component" value="Unassembled WGS sequence"/>
</dbReference>
<dbReference type="InterPro" id="IPR029044">
    <property type="entry name" value="Nucleotide-diphossugar_trans"/>
</dbReference>
<dbReference type="Pfam" id="PF00483">
    <property type="entry name" value="NTP_transferase"/>
    <property type="match status" value="1"/>
</dbReference>
<dbReference type="PANTHER" id="PTHR43523">
    <property type="entry name" value="GLUCOSE-1-PHOSPHATE ADENYLYLTRANSFERASE-RELATED"/>
    <property type="match status" value="1"/>
</dbReference>
<dbReference type="InterPro" id="IPR011832">
    <property type="entry name" value="GlgDAde_trans"/>
</dbReference>
<dbReference type="InterPro" id="IPR056818">
    <property type="entry name" value="GlmU/GlgC-like_hexapep"/>
</dbReference>
<dbReference type="GO" id="GO:0005978">
    <property type="term" value="P:glycogen biosynthetic process"/>
    <property type="evidence" value="ECO:0007669"/>
    <property type="project" value="UniProtKB-KW"/>
</dbReference>
<dbReference type="CDD" id="cd04651">
    <property type="entry name" value="LbH_G1P_AT_C"/>
    <property type="match status" value="1"/>
</dbReference>
<evidence type="ECO:0000259" key="3">
    <source>
        <dbReference type="Pfam" id="PF00483"/>
    </source>
</evidence>
<evidence type="ECO:0000256" key="2">
    <source>
        <dbReference type="ARBA" id="ARBA00023056"/>
    </source>
</evidence>
<proteinExistence type="inferred from homology"/>
<gene>
    <name evidence="5" type="ORF">DES38_101173</name>
</gene>
<dbReference type="RefSeq" id="WP_110250187.1">
    <property type="nucleotide sequence ID" value="NZ_QJJR01000001.1"/>
</dbReference>
<accession>A0A2V3WDW7</accession>
<dbReference type="InterPro" id="IPR011831">
    <property type="entry name" value="ADP-Glc_PPase"/>
</dbReference>
<dbReference type="Gene3D" id="3.90.550.10">
    <property type="entry name" value="Spore Coat Polysaccharide Biosynthesis Protein SpsA, Chain A"/>
    <property type="match status" value="1"/>
</dbReference>
<feature type="domain" description="Glucose-1-phosphate adenylyltransferase/Bifunctional protein GlmU-like C-terminal hexapeptide" evidence="4">
    <location>
        <begin position="286"/>
        <end position="356"/>
    </location>
</feature>
<evidence type="ECO:0000313" key="5">
    <source>
        <dbReference type="EMBL" id="PXW93090.1"/>
    </source>
</evidence>
<keyword evidence="5" id="KW-0548">Nucleotidyltransferase</keyword>
<keyword evidence="6" id="KW-1185">Reference proteome</keyword>
<evidence type="ECO:0000313" key="6">
    <source>
        <dbReference type="Proteomes" id="UP000247922"/>
    </source>
</evidence>
<reference evidence="5 6" key="1">
    <citation type="submission" date="2018-05" db="EMBL/GenBank/DDBJ databases">
        <title>Genomic Encyclopedia of Type Strains, Phase IV (KMG-IV): sequencing the most valuable type-strain genomes for metagenomic binning, comparative biology and taxonomic classification.</title>
        <authorList>
            <person name="Goeker M."/>
        </authorList>
    </citation>
    <scope>NUCLEOTIDE SEQUENCE [LARGE SCALE GENOMIC DNA]</scope>
    <source>
        <strain evidence="5 6">DSM 22440</strain>
    </source>
</reference>
<dbReference type="InterPro" id="IPR005835">
    <property type="entry name" value="NTP_transferase_dom"/>
</dbReference>
<name>A0A2V3WDW7_9BACI</name>
<dbReference type="Pfam" id="PF24894">
    <property type="entry name" value="Hexapep_GlmU"/>
    <property type="match status" value="1"/>
</dbReference>
<dbReference type="InterPro" id="IPR011004">
    <property type="entry name" value="Trimer_LpxA-like_sf"/>
</dbReference>
<comment type="similarity">
    <text evidence="1">Belongs to the bacterial/plant glucose-1-phosphate adenylyltransferase family.</text>
</comment>
<evidence type="ECO:0000259" key="4">
    <source>
        <dbReference type="Pfam" id="PF24894"/>
    </source>
</evidence>
<dbReference type="EMBL" id="QJJR01000001">
    <property type="protein sequence ID" value="PXW93090.1"/>
    <property type="molecule type" value="Genomic_DNA"/>
</dbReference>
<dbReference type="GO" id="GO:0008878">
    <property type="term" value="F:glucose-1-phosphate adenylyltransferase activity"/>
    <property type="evidence" value="ECO:0007669"/>
    <property type="project" value="InterPro"/>
</dbReference>
<dbReference type="PANTHER" id="PTHR43523:SF6">
    <property type="entry name" value="GLYCOGEN BIOSYNTHESIS PROTEIN GLGD"/>
    <property type="match status" value="1"/>
</dbReference>